<dbReference type="SUPFAM" id="SSF56300">
    <property type="entry name" value="Metallo-dependent phosphatases"/>
    <property type="match status" value="1"/>
</dbReference>
<dbReference type="PANTHER" id="PTHR10161:SF14">
    <property type="entry name" value="TARTRATE-RESISTANT ACID PHOSPHATASE TYPE 5"/>
    <property type="match status" value="1"/>
</dbReference>
<protein>
    <recommendedName>
        <fullName evidence="5">Calcineurin-like phosphoesterase domain-containing protein</fullName>
    </recommendedName>
</protein>
<dbReference type="PANTHER" id="PTHR10161">
    <property type="entry name" value="TARTRATE-RESISTANT ACID PHOSPHATASE TYPE 5"/>
    <property type="match status" value="1"/>
</dbReference>
<name>A0AAW1T2A7_9CHLO</name>
<evidence type="ECO:0000256" key="3">
    <source>
        <dbReference type="SAM" id="MobiDB-lite"/>
    </source>
</evidence>
<dbReference type="GO" id="GO:0016787">
    <property type="term" value="F:hydrolase activity"/>
    <property type="evidence" value="ECO:0007669"/>
    <property type="project" value="UniProtKB-KW"/>
</dbReference>
<keyword evidence="4" id="KW-1133">Transmembrane helix</keyword>
<keyword evidence="4" id="KW-0472">Membrane</keyword>
<dbReference type="AlphaFoldDB" id="A0AAW1T2A7"/>
<feature type="transmembrane region" description="Helical" evidence="4">
    <location>
        <begin position="60"/>
        <end position="82"/>
    </location>
</feature>
<sequence length="653" mass="71741">MPSPREPENDQERLLDAEAGTQSNLSAELEEARTFSFGTEKPVDSAVSSFTLTPDAWAKVALWALLVLVLLGLGLVAAFVFLDVDYITPDYEIKFLVVGDWGRLGNSNQTAVADVMAQVARKMEPDFIISTGDNFYESGLTSVQDVQFDQSFSRVYSDRSLQVQWHAILGNHDYGETWPFNETSGPPPECSADDSGCYYSPLHQLDIRLVERDWRWHCERFYSLPLARSMFTTTQVEIFFIDTNPALPEYHEARWAERPGGIAEQSWPSQVRELEYRLSRSKARWKIVVGHHPVRNNRMPPIPTLMQDLEPLLRKYGVRAYFSGHEHCLQHLHVPGEPTHYFVSGGGSLTDYPIMLADYGGSQWQHQGSGFAAVVLEDDEIEVKFYGIDSDRQIYKNETESSAKGAGLATQSSVIGILAFVRAGFAAARGQHQEQTHLEGASTSLQPMDAEALESGDLGSAHGLSRPSPMLTRRGDKAGQAPSPSAAAADGGPSPTSDDQHENGQEYEVAQGGDTQQGEGTAEEGNASGQAALKLKPDAFGADLDGGLDSQEDWAIEWPSLNMSAIGGKDIGGSESDFEALFSMVDGRVEDGVLHLMRSLGKDRCGFAIWTCPLCPNGPSFRTYQRPSLLHQHLESCHGPQLKHYPTCANSPP</sequence>
<keyword evidence="1" id="KW-0732">Signal</keyword>
<evidence type="ECO:0000259" key="5">
    <source>
        <dbReference type="Pfam" id="PF00149"/>
    </source>
</evidence>
<dbReference type="InterPro" id="IPR029052">
    <property type="entry name" value="Metallo-depent_PP-like"/>
</dbReference>
<reference evidence="6 7" key="1">
    <citation type="journal article" date="2024" name="Nat. Commun.">
        <title>Phylogenomics reveals the evolutionary origins of lichenization in chlorophyte algae.</title>
        <authorList>
            <person name="Puginier C."/>
            <person name="Libourel C."/>
            <person name="Otte J."/>
            <person name="Skaloud P."/>
            <person name="Haon M."/>
            <person name="Grisel S."/>
            <person name="Petersen M."/>
            <person name="Berrin J.G."/>
            <person name="Delaux P.M."/>
            <person name="Dal Grande F."/>
            <person name="Keller J."/>
        </authorList>
    </citation>
    <scope>NUCLEOTIDE SEQUENCE [LARGE SCALE GENOMIC DNA]</scope>
    <source>
        <strain evidence="6 7">SAG 2523</strain>
    </source>
</reference>
<feature type="region of interest" description="Disordered" evidence="3">
    <location>
        <begin position="456"/>
        <end position="504"/>
    </location>
</feature>
<keyword evidence="7" id="KW-1185">Reference proteome</keyword>
<evidence type="ECO:0000256" key="4">
    <source>
        <dbReference type="SAM" id="Phobius"/>
    </source>
</evidence>
<keyword evidence="4" id="KW-0812">Transmembrane</keyword>
<comment type="caution">
    <text evidence="6">The sequence shown here is derived from an EMBL/GenBank/DDBJ whole genome shotgun (WGS) entry which is preliminary data.</text>
</comment>
<keyword evidence="2" id="KW-0378">Hydrolase</keyword>
<proteinExistence type="predicted"/>
<dbReference type="Pfam" id="PF00149">
    <property type="entry name" value="Metallophos"/>
    <property type="match status" value="1"/>
</dbReference>
<organism evidence="6 7">
    <name type="scientific">Apatococcus fuscideae</name>
    <dbReference type="NCBI Taxonomy" id="2026836"/>
    <lineage>
        <taxon>Eukaryota</taxon>
        <taxon>Viridiplantae</taxon>
        <taxon>Chlorophyta</taxon>
        <taxon>core chlorophytes</taxon>
        <taxon>Trebouxiophyceae</taxon>
        <taxon>Chlorellales</taxon>
        <taxon>Chlorellaceae</taxon>
        <taxon>Apatococcus</taxon>
    </lineage>
</organism>
<feature type="compositionally biased region" description="Low complexity" evidence="3">
    <location>
        <begin position="478"/>
        <end position="495"/>
    </location>
</feature>
<dbReference type="Proteomes" id="UP001485043">
    <property type="component" value="Unassembled WGS sequence"/>
</dbReference>
<evidence type="ECO:0000256" key="2">
    <source>
        <dbReference type="ARBA" id="ARBA00022801"/>
    </source>
</evidence>
<dbReference type="Gene3D" id="3.60.21.10">
    <property type="match status" value="1"/>
</dbReference>
<evidence type="ECO:0000313" key="7">
    <source>
        <dbReference type="Proteomes" id="UP001485043"/>
    </source>
</evidence>
<evidence type="ECO:0000313" key="6">
    <source>
        <dbReference type="EMBL" id="KAK9862760.1"/>
    </source>
</evidence>
<dbReference type="InterPro" id="IPR051558">
    <property type="entry name" value="Metallophosphoesterase_PAP"/>
</dbReference>
<feature type="domain" description="Calcineurin-like phosphoesterase" evidence="5">
    <location>
        <begin position="93"/>
        <end position="328"/>
    </location>
</feature>
<accession>A0AAW1T2A7</accession>
<dbReference type="InterPro" id="IPR004843">
    <property type="entry name" value="Calcineurin-like_PHP"/>
</dbReference>
<gene>
    <name evidence="6" type="ORF">WJX84_003264</name>
</gene>
<dbReference type="EMBL" id="JALJOV010000560">
    <property type="protein sequence ID" value="KAK9862760.1"/>
    <property type="molecule type" value="Genomic_DNA"/>
</dbReference>
<evidence type="ECO:0000256" key="1">
    <source>
        <dbReference type="ARBA" id="ARBA00022729"/>
    </source>
</evidence>